<keyword evidence="3 5" id="KW-0378">Hydrolase</keyword>
<evidence type="ECO:0000256" key="1">
    <source>
        <dbReference type="ARBA" id="ARBA00010716"/>
    </source>
</evidence>
<feature type="domain" description="Amidohydrolase-related" evidence="9">
    <location>
        <begin position="52"/>
        <end position="376"/>
    </location>
</feature>
<name>A0A840HT21_9SPHN</name>
<dbReference type="PANTHER" id="PTHR11113">
    <property type="entry name" value="N-ACETYLGLUCOSAMINE-6-PHOSPHATE DEACETYLASE"/>
    <property type="match status" value="1"/>
</dbReference>
<feature type="binding site" evidence="8">
    <location>
        <position position="193"/>
    </location>
    <ligand>
        <name>Zn(2+)</name>
        <dbReference type="ChEBI" id="CHEBI:29105"/>
    </ligand>
</feature>
<dbReference type="NCBIfam" id="TIGR00221">
    <property type="entry name" value="nagA"/>
    <property type="match status" value="1"/>
</dbReference>
<evidence type="ECO:0000256" key="3">
    <source>
        <dbReference type="ARBA" id="ARBA00022801"/>
    </source>
</evidence>
<protein>
    <submittedName>
        <fullName evidence="10">N-acetylglucosamine-6-phosphate deacetylase</fullName>
        <ecNumber evidence="10">3.5.1.25</ecNumber>
    </submittedName>
</protein>
<dbReference type="GO" id="GO:0006046">
    <property type="term" value="P:N-acetylglucosamine catabolic process"/>
    <property type="evidence" value="ECO:0007669"/>
    <property type="project" value="TreeGrafter"/>
</dbReference>
<feature type="binding site" evidence="7">
    <location>
        <begin position="217"/>
        <end position="218"/>
    </location>
    <ligand>
        <name>substrate</name>
    </ligand>
</feature>
<dbReference type="GO" id="GO:0046872">
    <property type="term" value="F:metal ion binding"/>
    <property type="evidence" value="ECO:0007669"/>
    <property type="project" value="UniProtKB-KW"/>
</dbReference>
<gene>
    <name evidence="10" type="ORF">HNQ99_000949</name>
</gene>
<evidence type="ECO:0000313" key="10">
    <source>
        <dbReference type="EMBL" id="MBB4640656.1"/>
    </source>
</evidence>
<keyword evidence="4 5" id="KW-0119">Carbohydrate metabolism</keyword>
<feature type="binding site" evidence="7">
    <location>
        <position position="249"/>
    </location>
    <ligand>
        <name>substrate</name>
    </ligand>
</feature>
<feature type="binding site" evidence="7">
    <location>
        <position position="140"/>
    </location>
    <ligand>
        <name>substrate</name>
    </ligand>
</feature>
<dbReference type="Proteomes" id="UP000575068">
    <property type="component" value="Unassembled WGS sequence"/>
</dbReference>
<dbReference type="CDD" id="cd00854">
    <property type="entry name" value="NagA"/>
    <property type="match status" value="1"/>
</dbReference>
<dbReference type="PIRSF" id="PIRSF038994">
    <property type="entry name" value="NagA"/>
    <property type="match status" value="1"/>
</dbReference>
<comment type="similarity">
    <text evidence="1 5">Belongs to the metallo-dependent hydrolases superfamily. NagA family.</text>
</comment>
<evidence type="ECO:0000259" key="9">
    <source>
        <dbReference type="Pfam" id="PF01979"/>
    </source>
</evidence>
<feature type="binding site" evidence="8">
    <location>
        <position position="214"/>
    </location>
    <ligand>
        <name>Zn(2+)</name>
        <dbReference type="ChEBI" id="CHEBI:29105"/>
    </ligand>
</feature>
<dbReference type="EMBL" id="JACHOV010000003">
    <property type="protein sequence ID" value="MBB4640656.1"/>
    <property type="molecule type" value="Genomic_DNA"/>
</dbReference>
<feature type="active site" description="Proton donor/acceptor" evidence="6">
    <location>
        <position position="272"/>
    </location>
</feature>
<dbReference type="InterPro" id="IPR011059">
    <property type="entry name" value="Metal-dep_hydrolase_composite"/>
</dbReference>
<organism evidence="10 11">
    <name type="scientific">Rhizorhapis suberifaciens</name>
    <name type="common">corky root of lettuce</name>
    <dbReference type="NCBI Taxonomy" id="13656"/>
    <lineage>
        <taxon>Bacteria</taxon>
        <taxon>Pseudomonadati</taxon>
        <taxon>Pseudomonadota</taxon>
        <taxon>Alphaproteobacteria</taxon>
        <taxon>Sphingomonadales</taxon>
        <taxon>Sphingomonadaceae</taxon>
        <taxon>Rhizorhapis</taxon>
    </lineage>
</organism>
<dbReference type="InterPro" id="IPR003764">
    <property type="entry name" value="GlcNAc_6-P_deAcase"/>
</dbReference>
<evidence type="ECO:0000256" key="6">
    <source>
        <dbReference type="PIRSR" id="PIRSR038994-1"/>
    </source>
</evidence>
<keyword evidence="11" id="KW-1185">Reference proteome</keyword>
<evidence type="ECO:0000256" key="8">
    <source>
        <dbReference type="PIRSR" id="PIRSR038994-3"/>
    </source>
</evidence>
<sequence length="378" mass="39607">MNPIALLPSRVLTPAGYEADRSVLVHQGRIAAVIPSSECPPNIGQRTLEGDLLPGYIDLQVNGGGGVLFNYHPTVDGIAAIGRAHRRFGTTGFLPTLISDDLTVIECAIAAVDAAIGQGLPGVLGIHIEGPFLNPARKGVHDAAKFRTLDAESIDMFSSLKRGRTLLTLAPERVPRGAIRTLVDRGVIVAAGHTAASYEDIQAAFAEGLCGFTHLFNAMTQLGSREPGVVGAALEDGKSWCGLIVDGHHVHPATLRIALAAVGAERLALVTDAMPTMGWSRKEFRLGGVRVVAKDGYCTAPDGTLAGSNLNMAEAVRNAERLMRVDRATAVRMASATPASILGLSHEIGSITAGLRADLVLADASGRVVETWINGEQG</sequence>
<accession>A0A840HT21</accession>
<dbReference type="Gene3D" id="2.30.40.10">
    <property type="entry name" value="Urease, subunit C, domain 1"/>
    <property type="match status" value="1"/>
</dbReference>
<dbReference type="SUPFAM" id="SSF51556">
    <property type="entry name" value="Metallo-dependent hydrolases"/>
    <property type="match status" value="1"/>
</dbReference>
<feature type="binding site" evidence="8">
    <location>
        <position position="129"/>
    </location>
    <ligand>
        <name>Zn(2+)</name>
        <dbReference type="ChEBI" id="CHEBI:29105"/>
    </ligand>
</feature>
<dbReference type="InterPro" id="IPR006680">
    <property type="entry name" value="Amidohydro-rel"/>
</dbReference>
<dbReference type="GO" id="GO:0008448">
    <property type="term" value="F:N-acetylglucosamine-6-phosphate deacetylase activity"/>
    <property type="evidence" value="ECO:0007669"/>
    <property type="project" value="UniProtKB-EC"/>
</dbReference>
<evidence type="ECO:0000256" key="4">
    <source>
        <dbReference type="ARBA" id="ARBA00023277"/>
    </source>
</evidence>
<evidence type="ECO:0000256" key="2">
    <source>
        <dbReference type="ARBA" id="ARBA00022723"/>
    </source>
</evidence>
<evidence type="ECO:0000313" key="11">
    <source>
        <dbReference type="Proteomes" id="UP000575068"/>
    </source>
</evidence>
<evidence type="ECO:0000256" key="7">
    <source>
        <dbReference type="PIRSR" id="PIRSR038994-2"/>
    </source>
</evidence>
<evidence type="ECO:0000256" key="5">
    <source>
        <dbReference type="PIRNR" id="PIRNR038994"/>
    </source>
</evidence>
<keyword evidence="2 8" id="KW-0479">Metal-binding</keyword>
<comment type="cofactor">
    <cofactor evidence="8">
        <name>a divalent metal cation</name>
        <dbReference type="ChEBI" id="CHEBI:60240"/>
    </cofactor>
    <text evidence="8">Binds 1 divalent metal cation per subunit.</text>
</comment>
<feature type="binding site" evidence="7">
    <location>
        <position position="225"/>
    </location>
    <ligand>
        <name>substrate</name>
    </ligand>
</feature>
<dbReference type="RefSeq" id="WP_184474499.1">
    <property type="nucleotide sequence ID" value="NZ_JACHOV010000003.1"/>
</dbReference>
<dbReference type="Pfam" id="PF01979">
    <property type="entry name" value="Amidohydro_1"/>
    <property type="match status" value="1"/>
</dbReference>
<feature type="binding site" evidence="7">
    <location>
        <begin position="305"/>
        <end position="307"/>
    </location>
    <ligand>
        <name>substrate</name>
    </ligand>
</feature>
<dbReference type="AlphaFoldDB" id="A0A840HT21"/>
<dbReference type="EC" id="3.5.1.25" evidence="10"/>
<dbReference type="Gene3D" id="3.20.20.140">
    <property type="entry name" value="Metal-dependent hydrolases"/>
    <property type="match status" value="1"/>
</dbReference>
<proteinExistence type="inferred from homology"/>
<comment type="caution">
    <text evidence="10">The sequence shown here is derived from an EMBL/GenBank/DDBJ whole genome shotgun (WGS) entry which is preliminary data.</text>
</comment>
<dbReference type="PANTHER" id="PTHR11113:SF14">
    <property type="entry name" value="N-ACETYLGLUCOSAMINE-6-PHOSPHATE DEACETYLASE"/>
    <property type="match status" value="1"/>
</dbReference>
<dbReference type="SUPFAM" id="SSF51338">
    <property type="entry name" value="Composite domain of metallo-dependent hydrolases"/>
    <property type="match status" value="1"/>
</dbReference>
<reference evidence="10 11" key="1">
    <citation type="submission" date="2020-08" db="EMBL/GenBank/DDBJ databases">
        <title>Genomic Encyclopedia of Type Strains, Phase IV (KMG-IV): sequencing the most valuable type-strain genomes for metagenomic binning, comparative biology and taxonomic classification.</title>
        <authorList>
            <person name="Goeker M."/>
        </authorList>
    </citation>
    <scope>NUCLEOTIDE SEQUENCE [LARGE SCALE GENOMIC DNA]</scope>
    <source>
        <strain evidence="10 11">DSM 7465</strain>
    </source>
</reference>
<dbReference type="InterPro" id="IPR032466">
    <property type="entry name" value="Metal_Hydrolase"/>
</dbReference>